<dbReference type="PANTHER" id="PTHR46066:SF2">
    <property type="entry name" value="CHITINASE DOMAIN-CONTAINING PROTEIN 1"/>
    <property type="match status" value="1"/>
</dbReference>
<dbReference type="AlphaFoldDB" id="A0A388KGV0"/>
<dbReference type="GO" id="GO:0012505">
    <property type="term" value="C:endomembrane system"/>
    <property type="evidence" value="ECO:0007669"/>
    <property type="project" value="TreeGrafter"/>
</dbReference>
<dbReference type="STRING" id="69332.A0A388KGV0"/>
<dbReference type="SUPFAM" id="SSF51445">
    <property type="entry name" value="(Trans)glycosidases"/>
    <property type="match status" value="1"/>
</dbReference>
<feature type="region of interest" description="Disordered" evidence="3">
    <location>
        <begin position="57"/>
        <end position="99"/>
    </location>
</feature>
<dbReference type="InterPro" id="IPR017853">
    <property type="entry name" value="GH"/>
</dbReference>
<dbReference type="GO" id="GO:0070492">
    <property type="term" value="F:oligosaccharide binding"/>
    <property type="evidence" value="ECO:0007669"/>
    <property type="project" value="TreeGrafter"/>
</dbReference>
<name>A0A388KGV0_CHABU</name>
<organism evidence="6 7">
    <name type="scientific">Chara braunii</name>
    <name type="common">Braun's stonewort</name>
    <dbReference type="NCBI Taxonomy" id="69332"/>
    <lineage>
        <taxon>Eukaryota</taxon>
        <taxon>Viridiplantae</taxon>
        <taxon>Streptophyta</taxon>
        <taxon>Charophyceae</taxon>
        <taxon>Charales</taxon>
        <taxon>Characeae</taxon>
        <taxon>Chara</taxon>
    </lineage>
</organism>
<dbReference type="Gramene" id="GBG69269">
    <property type="protein sequence ID" value="GBG69269"/>
    <property type="gene ID" value="CBR_g3968"/>
</dbReference>
<dbReference type="InterPro" id="IPR011583">
    <property type="entry name" value="Chitinase_II/V-like_cat"/>
</dbReference>
<evidence type="ECO:0000313" key="7">
    <source>
        <dbReference type="Proteomes" id="UP000265515"/>
    </source>
</evidence>
<keyword evidence="7" id="KW-1185">Reference proteome</keyword>
<dbReference type="SMART" id="SM00636">
    <property type="entry name" value="Glyco_18"/>
    <property type="match status" value="1"/>
</dbReference>
<evidence type="ECO:0000256" key="1">
    <source>
        <dbReference type="ARBA" id="ARBA00009336"/>
    </source>
</evidence>
<feature type="compositionally biased region" description="Basic and acidic residues" evidence="3">
    <location>
        <begin position="26"/>
        <end position="38"/>
    </location>
</feature>
<feature type="transmembrane region" description="Helical" evidence="4">
    <location>
        <begin position="161"/>
        <end position="184"/>
    </location>
</feature>
<evidence type="ECO:0000256" key="3">
    <source>
        <dbReference type="SAM" id="MobiDB-lite"/>
    </source>
</evidence>
<dbReference type="InterPro" id="IPR029070">
    <property type="entry name" value="Chitinase_insertion_sf"/>
</dbReference>
<sequence length="624" mass="70063">MVETHSGKETSPYTTEQQEKMAALVRENKERKERENQAKLKAIADEQAAKMKRLEEEMKRVQQEEEERRKVAEAEAAAEEEKERMRIESGEGSSGGTMKWETDTELEKKISEWVANLSLGEDEEAESYVGMGTVDRRRPRGATPRHHVEKSKESVQSAVPWLLPLGVTSFLVVALVTAVAVYILSTGKGIGHHVGDGRSGNPFVPPGTMAAKGGAKTSLLVMGASPADKSVYDRGLVTERVTYESVLTEHGRYYRELLPRRFSKTVLGFVTPWNSRGYDVAKNFSSKLTHICPVWYQLKATARGPELGGKQDVDKGWLRALKERGKKVLPRFSVEGWPLNEMLLNADYTRKMVDMVADEISAHEYDGLVLESWNAWAAAGVLSAVETRSKAFGFVQKLSSRLRKIEQQSQPSMPPGSLQLFFVIPPPSETKSLRIFNGEDLLYMSSFVDAFPLMTYDFSNLYGPGPNAPLHWVKTCMRLLLPGIDKVKGKVQGSKLEREGGYSHDRELKSVQDSQGQSVSAGIEEKVLIGLNFYGYQFVPPLPGGEAVIAHEYLKIVDVERPKFVWDDIAHEHFFDYPSPRGTARVYYPTLKSMDLRIEEARQWGAGLSIWELGQGLDFFWDLF</sequence>
<keyword evidence="4" id="KW-0472">Membrane</keyword>
<dbReference type="PANTHER" id="PTHR46066">
    <property type="entry name" value="CHITINASE DOMAIN-CONTAINING PROTEIN 1 FAMILY MEMBER"/>
    <property type="match status" value="1"/>
</dbReference>
<dbReference type="Pfam" id="PF00704">
    <property type="entry name" value="Glyco_hydro_18"/>
    <property type="match status" value="1"/>
</dbReference>
<feature type="compositionally biased region" description="Basic and acidic residues" evidence="3">
    <location>
        <begin position="57"/>
        <end position="89"/>
    </location>
</feature>
<dbReference type="InterPro" id="IPR001223">
    <property type="entry name" value="Glyco_hydro18_cat"/>
</dbReference>
<dbReference type="PROSITE" id="PS51910">
    <property type="entry name" value="GH18_2"/>
    <property type="match status" value="1"/>
</dbReference>
<dbReference type="Gene3D" id="3.20.20.80">
    <property type="entry name" value="Glycosidases"/>
    <property type="match status" value="1"/>
</dbReference>
<gene>
    <name evidence="6" type="ORF">CBR_g3968</name>
</gene>
<accession>A0A388KGV0</accession>
<protein>
    <recommendedName>
        <fullName evidence="2">Chitinase domain-containing protein 1</fullName>
    </recommendedName>
</protein>
<feature type="region of interest" description="Disordered" evidence="3">
    <location>
        <begin position="1"/>
        <end position="38"/>
    </location>
</feature>
<keyword evidence="4" id="KW-1133">Transmembrane helix</keyword>
<evidence type="ECO:0000313" key="6">
    <source>
        <dbReference type="EMBL" id="GBG69269.1"/>
    </source>
</evidence>
<dbReference type="CDD" id="cd02876">
    <property type="entry name" value="GH18_SI-CLP"/>
    <property type="match status" value="1"/>
</dbReference>
<dbReference type="GO" id="GO:0008061">
    <property type="term" value="F:chitin binding"/>
    <property type="evidence" value="ECO:0007669"/>
    <property type="project" value="InterPro"/>
</dbReference>
<evidence type="ECO:0000256" key="2">
    <source>
        <dbReference type="ARBA" id="ARBA00040976"/>
    </source>
</evidence>
<dbReference type="EMBL" id="BFEA01000112">
    <property type="protein sequence ID" value="GBG69269.1"/>
    <property type="molecule type" value="Genomic_DNA"/>
</dbReference>
<comment type="similarity">
    <text evidence="1">Belongs to the glycosyl hydrolase 18 family.</text>
</comment>
<dbReference type="OrthoDB" id="10254444at2759"/>
<keyword evidence="4" id="KW-0812">Transmembrane</keyword>
<evidence type="ECO:0000256" key="4">
    <source>
        <dbReference type="SAM" id="Phobius"/>
    </source>
</evidence>
<dbReference type="GO" id="GO:0005975">
    <property type="term" value="P:carbohydrate metabolic process"/>
    <property type="evidence" value="ECO:0007669"/>
    <property type="project" value="InterPro"/>
</dbReference>
<feature type="domain" description="GH18" evidence="5">
    <location>
        <begin position="264"/>
        <end position="624"/>
    </location>
</feature>
<dbReference type="Proteomes" id="UP000265515">
    <property type="component" value="Unassembled WGS sequence"/>
</dbReference>
<evidence type="ECO:0000259" key="5">
    <source>
        <dbReference type="PROSITE" id="PS51910"/>
    </source>
</evidence>
<comment type="caution">
    <text evidence="6">The sequence shown here is derived from an EMBL/GenBank/DDBJ whole genome shotgun (WGS) entry which is preliminary data.</text>
</comment>
<dbReference type="Gene3D" id="3.10.50.10">
    <property type="match status" value="1"/>
</dbReference>
<reference evidence="6 7" key="1">
    <citation type="journal article" date="2018" name="Cell">
        <title>The Chara Genome: Secondary Complexity and Implications for Plant Terrestrialization.</title>
        <authorList>
            <person name="Nishiyama T."/>
            <person name="Sakayama H."/>
            <person name="Vries J.D."/>
            <person name="Buschmann H."/>
            <person name="Saint-Marcoux D."/>
            <person name="Ullrich K.K."/>
            <person name="Haas F.B."/>
            <person name="Vanderstraeten L."/>
            <person name="Becker D."/>
            <person name="Lang D."/>
            <person name="Vosolsobe S."/>
            <person name="Rombauts S."/>
            <person name="Wilhelmsson P.K.I."/>
            <person name="Janitza P."/>
            <person name="Kern R."/>
            <person name="Heyl A."/>
            <person name="Rumpler F."/>
            <person name="Villalobos L.I.A.C."/>
            <person name="Clay J.M."/>
            <person name="Skokan R."/>
            <person name="Toyoda A."/>
            <person name="Suzuki Y."/>
            <person name="Kagoshima H."/>
            <person name="Schijlen E."/>
            <person name="Tajeshwar N."/>
            <person name="Catarino B."/>
            <person name="Hetherington A.J."/>
            <person name="Saltykova A."/>
            <person name="Bonnot C."/>
            <person name="Breuninger H."/>
            <person name="Symeonidi A."/>
            <person name="Radhakrishnan G.V."/>
            <person name="Van Nieuwerburgh F."/>
            <person name="Deforce D."/>
            <person name="Chang C."/>
            <person name="Karol K.G."/>
            <person name="Hedrich R."/>
            <person name="Ulvskov P."/>
            <person name="Glockner G."/>
            <person name="Delwiche C.F."/>
            <person name="Petrasek J."/>
            <person name="Van de Peer Y."/>
            <person name="Friml J."/>
            <person name="Beilby M."/>
            <person name="Dolan L."/>
            <person name="Kohara Y."/>
            <person name="Sugano S."/>
            <person name="Fujiyama A."/>
            <person name="Delaux P.-M."/>
            <person name="Quint M."/>
            <person name="TheiBen G."/>
            <person name="Hagemann M."/>
            <person name="Harholt J."/>
            <person name="Dunand C."/>
            <person name="Zachgo S."/>
            <person name="Langdale J."/>
            <person name="Maumus F."/>
            <person name="Straeten D.V.D."/>
            <person name="Gould S.B."/>
            <person name="Rensing S.A."/>
        </authorList>
    </citation>
    <scope>NUCLEOTIDE SEQUENCE [LARGE SCALE GENOMIC DNA]</scope>
    <source>
        <strain evidence="6 7">S276</strain>
    </source>
</reference>
<proteinExistence type="inferred from homology"/>